<organism evidence="13 14">
    <name type="scientific">Larkinella punicea</name>
    <dbReference type="NCBI Taxonomy" id="2315727"/>
    <lineage>
        <taxon>Bacteria</taxon>
        <taxon>Pseudomonadati</taxon>
        <taxon>Bacteroidota</taxon>
        <taxon>Cytophagia</taxon>
        <taxon>Cytophagales</taxon>
        <taxon>Spirosomataceae</taxon>
        <taxon>Larkinella</taxon>
    </lineage>
</organism>
<keyword evidence="3 10" id="KW-0028">Amino-acid biosynthesis</keyword>
<dbReference type="OrthoDB" id="9807137at2"/>
<comment type="subunit">
    <text evidence="2 10">Heterodimer of HisH and HisF.</text>
</comment>
<dbReference type="GO" id="GO:0004359">
    <property type="term" value="F:glutaminase activity"/>
    <property type="evidence" value="ECO:0007669"/>
    <property type="project" value="UniProtKB-EC"/>
</dbReference>
<evidence type="ECO:0000256" key="4">
    <source>
        <dbReference type="ARBA" id="ARBA00022801"/>
    </source>
</evidence>
<reference evidence="13 14" key="1">
    <citation type="submission" date="2018-07" db="EMBL/GenBank/DDBJ databases">
        <title>Genome analysis of Larkinella rosea.</title>
        <authorList>
            <person name="Zhou Z."/>
            <person name="Wang G."/>
        </authorList>
    </citation>
    <scope>NUCLEOTIDE SEQUENCE [LARGE SCALE GENOMIC DNA]</scope>
    <source>
        <strain evidence="14">zzj9</strain>
    </source>
</reference>
<evidence type="ECO:0000256" key="7">
    <source>
        <dbReference type="ARBA" id="ARBA00023239"/>
    </source>
</evidence>
<accession>A0A368JJB2</accession>
<dbReference type="SUPFAM" id="SSF52317">
    <property type="entry name" value="Class I glutamine amidotransferase-like"/>
    <property type="match status" value="1"/>
</dbReference>
<dbReference type="PROSITE" id="PS51273">
    <property type="entry name" value="GATASE_TYPE_1"/>
    <property type="match status" value="1"/>
</dbReference>
<evidence type="ECO:0000256" key="2">
    <source>
        <dbReference type="ARBA" id="ARBA00011152"/>
    </source>
</evidence>
<keyword evidence="4 10" id="KW-0378">Hydrolase</keyword>
<dbReference type="NCBIfam" id="TIGR01855">
    <property type="entry name" value="IMP_synth_hisH"/>
    <property type="match status" value="1"/>
</dbReference>
<dbReference type="GO" id="GO:0000105">
    <property type="term" value="P:L-histidine biosynthetic process"/>
    <property type="evidence" value="ECO:0007669"/>
    <property type="project" value="UniProtKB-UniRule"/>
</dbReference>
<dbReference type="EC" id="4.3.2.10" evidence="10"/>
<dbReference type="HAMAP" id="MF_00278">
    <property type="entry name" value="HisH"/>
    <property type="match status" value="1"/>
</dbReference>
<evidence type="ECO:0000256" key="11">
    <source>
        <dbReference type="PIRSR" id="PIRSR000495-1"/>
    </source>
</evidence>
<feature type="active site" description="Nucleophile" evidence="10 11">
    <location>
        <position position="85"/>
    </location>
</feature>
<dbReference type="EMBL" id="QOWE01000018">
    <property type="protein sequence ID" value="RCR67612.1"/>
    <property type="molecule type" value="Genomic_DNA"/>
</dbReference>
<comment type="caution">
    <text evidence="13">The sequence shown here is derived from an EMBL/GenBank/DDBJ whole genome shotgun (WGS) entry which is preliminary data.</text>
</comment>
<evidence type="ECO:0000313" key="13">
    <source>
        <dbReference type="EMBL" id="RCR67612.1"/>
    </source>
</evidence>
<dbReference type="RefSeq" id="WP_114408044.1">
    <property type="nucleotide sequence ID" value="NZ_QOWE01000018.1"/>
</dbReference>
<protein>
    <recommendedName>
        <fullName evidence="10">Imidazole glycerol phosphate synthase subunit HisH</fullName>
        <ecNumber evidence="10">4.3.2.10</ecNumber>
    </recommendedName>
    <alternativeName>
        <fullName evidence="10">IGP synthase glutaminase subunit</fullName>
        <ecNumber evidence="10">3.5.1.2</ecNumber>
    </alternativeName>
    <alternativeName>
        <fullName evidence="10">IGP synthase subunit HisH</fullName>
    </alternativeName>
    <alternativeName>
        <fullName evidence="10">ImGP synthase subunit HisH</fullName>
        <shortName evidence="10">IGPS subunit HisH</shortName>
    </alternativeName>
</protein>
<comment type="catalytic activity">
    <reaction evidence="9 10">
        <text>L-glutamine + H2O = L-glutamate + NH4(+)</text>
        <dbReference type="Rhea" id="RHEA:15889"/>
        <dbReference type="ChEBI" id="CHEBI:15377"/>
        <dbReference type="ChEBI" id="CHEBI:28938"/>
        <dbReference type="ChEBI" id="CHEBI:29985"/>
        <dbReference type="ChEBI" id="CHEBI:58359"/>
        <dbReference type="EC" id="3.5.1.2"/>
    </reaction>
</comment>
<dbReference type="GO" id="GO:0016829">
    <property type="term" value="F:lyase activity"/>
    <property type="evidence" value="ECO:0007669"/>
    <property type="project" value="UniProtKB-KW"/>
</dbReference>
<keyword evidence="14" id="KW-1185">Reference proteome</keyword>
<evidence type="ECO:0000313" key="14">
    <source>
        <dbReference type="Proteomes" id="UP000253383"/>
    </source>
</evidence>
<evidence type="ECO:0000256" key="1">
    <source>
        <dbReference type="ARBA" id="ARBA00005091"/>
    </source>
</evidence>
<proteinExistence type="inferred from homology"/>
<dbReference type="AlphaFoldDB" id="A0A368JJB2"/>
<dbReference type="UniPathway" id="UPA00031">
    <property type="reaction ID" value="UER00010"/>
</dbReference>
<dbReference type="CDD" id="cd01748">
    <property type="entry name" value="GATase1_IGP_Synthase"/>
    <property type="match status" value="1"/>
</dbReference>
<dbReference type="InterPro" id="IPR010139">
    <property type="entry name" value="Imidazole-glycPsynth_HisH"/>
</dbReference>
<dbReference type="InterPro" id="IPR029062">
    <property type="entry name" value="Class_I_gatase-like"/>
</dbReference>
<comment type="pathway">
    <text evidence="1 10">Amino-acid biosynthesis; L-histidine biosynthesis; L-histidine from 5-phospho-alpha-D-ribose 1-diphosphate: step 5/9.</text>
</comment>
<dbReference type="GO" id="GO:0005737">
    <property type="term" value="C:cytoplasm"/>
    <property type="evidence" value="ECO:0007669"/>
    <property type="project" value="UniProtKB-SubCell"/>
</dbReference>
<dbReference type="EC" id="3.5.1.2" evidence="10"/>
<dbReference type="PANTHER" id="PTHR42701">
    <property type="entry name" value="IMIDAZOLE GLYCEROL PHOSPHATE SYNTHASE SUBUNIT HISH"/>
    <property type="match status" value="1"/>
</dbReference>
<keyword evidence="5 10" id="KW-0315">Glutamine amidotransferase</keyword>
<feature type="active site" evidence="10 11">
    <location>
        <position position="190"/>
    </location>
</feature>
<comment type="subcellular location">
    <subcellularLocation>
        <location evidence="10">Cytoplasm</location>
    </subcellularLocation>
</comment>
<evidence type="ECO:0000256" key="10">
    <source>
        <dbReference type="HAMAP-Rule" id="MF_00278"/>
    </source>
</evidence>
<dbReference type="GO" id="GO:0000107">
    <property type="term" value="F:imidazoleglycerol-phosphate synthase activity"/>
    <property type="evidence" value="ECO:0007669"/>
    <property type="project" value="UniProtKB-UniRule"/>
</dbReference>
<comment type="function">
    <text evidence="10">IGPS catalyzes the conversion of PRFAR and glutamine to IGP, AICAR and glutamate. The HisH subunit catalyzes the hydrolysis of glutamine to glutamate and ammonia as part of the synthesis of IGP and AICAR. The resulting ammonia molecule is channeled to the active site of HisF.</text>
</comment>
<evidence type="ECO:0000256" key="3">
    <source>
        <dbReference type="ARBA" id="ARBA00022605"/>
    </source>
</evidence>
<dbReference type="Gene3D" id="3.40.50.880">
    <property type="match status" value="1"/>
</dbReference>
<evidence type="ECO:0000256" key="9">
    <source>
        <dbReference type="ARBA" id="ARBA00049534"/>
    </source>
</evidence>
<dbReference type="InterPro" id="IPR017926">
    <property type="entry name" value="GATASE"/>
</dbReference>
<dbReference type="Proteomes" id="UP000253383">
    <property type="component" value="Unassembled WGS sequence"/>
</dbReference>
<feature type="active site" evidence="10 11">
    <location>
        <position position="192"/>
    </location>
</feature>
<sequence>MNLQTGIVIIDYGMGNLRSVQKKFERLHRQVCISSDIRVIAKADKLVLPGVGHFANGVRKLKESGIWDVMNHKVLVEKTPILGICLGMQLMARHSEEGDVEGLGWFDAEVVRFRIENERRYKVPHMGWNTARVTKESPIFNDIPEDTLFYFVHSYYVACKEKRDVLAMTRYECSFASAIVKDNIYGTQFHPEKSHDWGAVLIENFIGI</sequence>
<feature type="domain" description="Glutamine amidotransferase" evidence="12">
    <location>
        <begin position="8"/>
        <end position="205"/>
    </location>
</feature>
<evidence type="ECO:0000256" key="5">
    <source>
        <dbReference type="ARBA" id="ARBA00022962"/>
    </source>
</evidence>
<keyword evidence="6 10" id="KW-0368">Histidine biosynthesis</keyword>
<gene>
    <name evidence="10" type="primary">hisH</name>
    <name evidence="13" type="ORF">DUE52_21145</name>
</gene>
<evidence type="ECO:0000256" key="6">
    <source>
        <dbReference type="ARBA" id="ARBA00023102"/>
    </source>
</evidence>
<keyword evidence="7 10" id="KW-0456">Lyase</keyword>
<dbReference type="Pfam" id="PF00117">
    <property type="entry name" value="GATase"/>
    <property type="match status" value="1"/>
</dbReference>
<dbReference type="PIRSF" id="PIRSF000495">
    <property type="entry name" value="Amidotransf_hisH"/>
    <property type="match status" value="1"/>
</dbReference>
<comment type="catalytic activity">
    <reaction evidence="8 10">
        <text>5-[(5-phospho-1-deoxy-D-ribulos-1-ylimino)methylamino]-1-(5-phospho-beta-D-ribosyl)imidazole-4-carboxamide + L-glutamine = D-erythro-1-(imidazol-4-yl)glycerol 3-phosphate + 5-amino-1-(5-phospho-beta-D-ribosyl)imidazole-4-carboxamide + L-glutamate + H(+)</text>
        <dbReference type="Rhea" id="RHEA:24793"/>
        <dbReference type="ChEBI" id="CHEBI:15378"/>
        <dbReference type="ChEBI" id="CHEBI:29985"/>
        <dbReference type="ChEBI" id="CHEBI:58278"/>
        <dbReference type="ChEBI" id="CHEBI:58359"/>
        <dbReference type="ChEBI" id="CHEBI:58475"/>
        <dbReference type="ChEBI" id="CHEBI:58525"/>
        <dbReference type="EC" id="4.3.2.10"/>
    </reaction>
</comment>
<keyword evidence="10" id="KW-0963">Cytoplasm</keyword>
<evidence type="ECO:0000256" key="8">
    <source>
        <dbReference type="ARBA" id="ARBA00047838"/>
    </source>
</evidence>
<evidence type="ECO:0000259" key="12">
    <source>
        <dbReference type="Pfam" id="PF00117"/>
    </source>
</evidence>
<name>A0A368JJB2_9BACT</name>
<dbReference type="PANTHER" id="PTHR42701:SF1">
    <property type="entry name" value="IMIDAZOLE GLYCEROL PHOSPHATE SYNTHASE SUBUNIT HISH"/>
    <property type="match status" value="1"/>
</dbReference>